<accession>A0A2N9JB57</accession>
<dbReference type="EMBL" id="OIVN01006478">
    <property type="protein sequence ID" value="SPD33885.1"/>
    <property type="molecule type" value="Genomic_DNA"/>
</dbReference>
<protein>
    <submittedName>
        <fullName evidence="2">Uncharacterized protein</fullName>
    </submittedName>
</protein>
<keyword evidence="1" id="KW-0472">Membrane</keyword>
<keyword evidence="1" id="KW-1133">Transmembrane helix</keyword>
<reference evidence="2" key="1">
    <citation type="submission" date="2018-02" db="EMBL/GenBank/DDBJ databases">
        <authorList>
            <person name="Cohen D.B."/>
            <person name="Kent A.D."/>
        </authorList>
    </citation>
    <scope>NUCLEOTIDE SEQUENCE</scope>
</reference>
<proteinExistence type="predicted"/>
<feature type="transmembrane region" description="Helical" evidence="1">
    <location>
        <begin position="21"/>
        <end position="42"/>
    </location>
</feature>
<evidence type="ECO:0000256" key="1">
    <source>
        <dbReference type="SAM" id="Phobius"/>
    </source>
</evidence>
<organism evidence="2">
    <name type="scientific">Fagus sylvatica</name>
    <name type="common">Beechnut</name>
    <dbReference type="NCBI Taxonomy" id="28930"/>
    <lineage>
        <taxon>Eukaryota</taxon>
        <taxon>Viridiplantae</taxon>
        <taxon>Streptophyta</taxon>
        <taxon>Embryophyta</taxon>
        <taxon>Tracheophyta</taxon>
        <taxon>Spermatophyta</taxon>
        <taxon>Magnoliopsida</taxon>
        <taxon>eudicotyledons</taxon>
        <taxon>Gunneridae</taxon>
        <taxon>Pentapetalae</taxon>
        <taxon>rosids</taxon>
        <taxon>fabids</taxon>
        <taxon>Fagales</taxon>
        <taxon>Fagaceae</taxon>
        <taxon>Fagus</taxon>
    </lineage>
</organism>
<dbReference type="AlphaFoldDB" id="A0A2N9JB57"/>
<keyword evidence="1" id="KW-0812">Transmembrane</keyword>
<name>A0A2N9JB57_FAGSY</name>
<gene>
    <name evidence="2" type="ORF">FSB_LOCUS61767</name>
</gene>
<evidence type="ECO:0000313" key="2">
    <source>
        <dbReference type="EMBL" id="SPD33885.1"/>
    </source>
</evidence>
<sequence length="47" mass="5040">MRFRYGIKRFERRESKILFGYGGGGSEGVFVVVATGIGARIWSGGGG</sequence>